<sequence length="229" mass="26474">MSIRSFVLRQGRMTSGQERAFETLWPRYGIDIADDTGLIEIAHLFEPLRKDIVLEIGFGNGESLLSMAEAAPELGFIGIEVHGPGVGHIMMGAEARGIDNLRIIRADAVQILQSHIADNSLMRVQIYFPDPWPKLRHHKRRIIQQSFTDLLHKKLRAGGELHLATDWEHYAFWMRDILREDNKWHNLGDGEDFAPRPEWRPETKFERRGIGKGHDVWDLRYQKEETSCN</sequence>
<evidence type="ECO:0000256" key="4">
    <source>
        <dbReference type="ARBA" id="ARBA00022679"/>
    </source>
</evidence>
<feature type="binding site" evidence="7">
    <location>
        <position position="130"/>
    </location>
    <ligand>
        <name>S-adenosyl-L-methionine</name>
        <dbReference type="ChEBI" id="CHEBI:59789"/>
    </ligand>
</feature>
<comment type="similarity">
    <text evidence="7">Belongs to the class I-like SAM-binding methyltransferase superfamily. TrmB family.</text>
</comment>
<feature type="binding site" evidence="7">
    <location>
        <begin position="203"/>
        <end position="206"/>
    </location>
    <ligand>
        <name>substrate</name>
    </ligand>
</feature>
<evidence type="ECO:0000313" key="8">
    <source>
        <dbReference type="EMBL" id="SUO96194.1"/>
    </source>
</evidence>
<dbReference type="Proteomes" id="UP000254575">
    <property type="component" value="Unassembled WGS sequence"/>
</dbReference>
<keyword evidence="6 7" id="KW-0819">tRNA processing</keyword>
<keyword evidence="9" id="KW-1185">Reference proteome</keyword>
<dbReference type="HAMAP" id="MF_01057">
    <property type="entry name" value="tRNA_methyltr_TrmB"/>
    <property type="match status" value="1"/>
</dbReference>
<keyword evidence="3 7" id="KW-0489">Methyltransferase</keyword>
<dbReference type="SUPFAM" id="SSF53335">
    <property type="entry name" value="S-adenosyl-L-methionine-dependent methyltransferases"/>
    <property type="match status" value="1"/>
</dbReference>
<dbReference type="InterPro" id="IPR003358">
    <property type="entry name" value="tRNA_(Gua-N-7)_MeTrfase_Trmb"/>
</dbReference>
<dbReference type="NCBIfam" id="TIGR00091">
    <property type="entry name" value="tRNA (guanosine(46)-N7)-methyltransferase TrmB"/>
    <property type="match status" value="1"/>
</dbReference>
<reference evidence="8 9" key="1">
    <citation type="submission" date="2018-06" db="EMBL/GenBank/DDBJ databases">
        <authorList>
            <consortium name="Pathogen Informatics"/>
            <person name="Doyle S."/>
        </authorList>
    </citation>
    <scope>NUCLEOTIDE SEQUENCE [LARGE SCALE GENOMIC DNA]</scope>
    <source>
        <strain evidence="8 9">NCTC10717</strain>
    </source>
</reference>
<dbReference type="PROSITE" id="PS51625">
    <property type="entry name" value="SAM_MT_TRMB"/>
    <property type="match status" value="1"/>
</dbReference>
<dbReference type="EC" id="2.1.1.33" evidence="7"/>
<organism evidence="8 9">
    <name type="scientific">Suttonella indologenes</name>
    <dbReference type="NCBI Taxonomy" id="13276"/>
    <lineage>
        <taxon>Bacteria</taxon>
        <taxon>Pseudomonadati</taxon>
        <taxon>Pseudomonadota</taxon>
        <taxon>Gammaproteobacteria</taxon>
        <taxon>Cardiobacteriales</taxon>
        <taxon>Cardiobacteriaceae</taxon>
        <taxon>Suttonella</taxon>
    </lineage>
</organism>
<evidence type="ECO:0000256" key="6">
    <source>
        <dbReference type="ARBA" id="ARBA00022694"/>
    </source>
</evidence>
<dbReference type="InterPro" id="IPR055361">
    <property type="entry name" value="tRNA_methyltr_TrmB_bact"/>
</dbReference>
<evidence type="ECO:0000256" key="5">
    <source>
        <dbReference type="ARBA" id="ARBA00022691"/>
    </source>
</evidence>
<dbReference type="GO" id="GO:0043527">
    <property type="term" value="C:tRNA methyltransferase complex"/>
    <property type="evidence" value="ECO:0007669"/>
    <property type="project" value="TreeGrafter"/>
</dbReference>
<dbReference type="OrthoDB" id="9802090at2"/>
<feature type="binding site" evidence="7">
    <location>
        <position position="134"/>
    </location>
    <ligand>
        <name>substrate</name>
    </ligand>
</feature>
<feature type="binding site" evidence="7">
    <location>
        <position position="55"/>
    </location>
    <ligand>
        <name>S-adenosyl-L-methionine</name>
        <dbReference type="ChEBI" id="CHEBI:59789"/>
    </ligand>
</feature>
<dbReference type="UniPathway" id="UPA00989"/>
<evidence type="ECO:0000256" key="3">
    <source>
        <dbReference type="ARBA" id="ARBA00022603"/>
    </source>
</evidence>
<dbReference type="Pfam" id="PF02390">
    <property type="entry name" value="Methyltransf_4"/>
    <property type="match status" value="1"/>
</dbReference>
<dbReference type="PANTHER" id="PTHR23417">
    <property type="entry name" value="3-DEOXY-D-MANNO-OCTULOSONIC-ACID TRANSFERASE/TRNA GUANINE-N 7 - -METHYLTRANSFERASE"/>
    <property type="match status" value="1"/>
</dbReference>
<dbReference type="RefSeq" id="WP_115218164.1">
    <property type="nucleotide sequence ID" value="NZ_UHIA01000004.1"/>
</dbReference>
<keyword evidence="5 7" id="KW-0949">S-adenosyl-L-methionine</keyword>
<evidence type="ECO:0000313" key="9">
    <source>
        <dbReference type="Proteomes" id="UP000254575"/>
    </source>
</evidence>
<protein>
    <recommendedName>
        <fullName evidence="7">tRNA (guanine-N(7)-)-methyltransferase</fullName>
        <ecNumber evidence="7">2.1.1.33</ecNumber>
    </recommendedName>
    <alternativeName>
        <fullName evidence="7">tRNA (guanine(46)-N(7))-methyltransferase</fullName>
    </alternativeName>
    <alternativeName>
        <fullName evidence="7">tRNA(m7G46)-methyltransferase</fullName>
    </alternativeName>
</protein>
<dbReference type="AlphaFoldDB" id="A0A380MVI1"/>
<proteinExistence type="inferred from homology"/>
<evidence type="ECO:0000256" key="1">
    <source>
        <dbReference type="ARBA" id="ARBA00000142"/>
    </source>
</evidence>
<evidence type="ECO:0000256" key="2">
    <source>
        <dbReference type="ARBA" id="ARBA00003015"/>
    </source>
</evidence>
<dbReference type="EMBL" id="UHIA01000004">
    <property type="protein sequence ID" value="SUO96194.1"/>
    <property type="molecule type" value="Genomic_DNA"/>
</dbReference>
<feature type="binding site" evidence="7">
    <location>
        <position position="80"/>
    </location>
    <ligand>
        <name>S-adenosyl-L-methionine</name>
        <dbReference type="ChEBI" id="CHEBI:59789"/>
    </ligand>
</feature>
<dbReference type="InterPro" id="IPR029063">
    <property type="entry name" value="SAM-dependent_MTases_sf"/>
</dbReference>
<comment type="function">
    <text evidence="2 7">Catalyzes the formation of N(7)-methylguanine at position 46 (m7G46) in tRNA.</text>
</comment>
<accession>A0A380MVI1</accession>
<feature type="binding site" evidence="7">
    <location>
        <position position="107"/>
    </location>
    <ligand>
        <name>S-adenosyl-L-methionine</name>
        <dbReference type="ChEBI" id="CHEBI:59789"/>
    </ligand>
</feature>
<evidence type="ECO:0000256" key="7">
    <source>
        <dbReference type="HAMAP-Rule" id="MF_01057"/>
    </source>
</evidence>
<comment type="caution">
    <text evidence="7">Lacks conserved residue(s) required for the propagation of feature annotation.</text>
</comment>
<keyword evidence="4 7" id="KW-0808">Transferase</keyword>
<dbReference type="Gene3D" id="3.40.50.150">
    <property type="entry name" value="Vaccinia Virus protein VP39"/>
    <property type="match status" value="1"/>
</dbReference>
<comment type="pathway">
    <text evidence="7">tRNA modification; N(7)-methylguanine-tRNA biosynthesis.</text>
</comment>
<comment type="catalytic activity">
    <reaction evidence="1 7">
        <text>guanosine(46) in tRNA + S-adenosyl-L-methionine = N(7)-methylguanosine(46) in tRNA + S-adenosyl-L-homocysteine</text>
        <dbReference type="Rhea" id="RHEA:42708"/>
        <dbReference type="Rhea" id="RHEA-COMP:10188"/>
        <dbReference type="Rhea" id="RHEA-COMP:10189"/>
        <dbReference type="ChEBI" id="CHEBI:57856"/>
        <dbReference type="ChEBI" id="CHEBI:59789"/>
        <dbReference type="ChEBI" id="CHEBI:74269"/>
        <dbReference type="ChEBI" id="CHEBI:74480"/>
        <dbReference type="EC" id="2.1.1.33"/>
    </reaction>
</comment>
<name>A0A380MVI1_9GAMM</name>
<dbReference type="PANTHER" id="PTHR23417:SF14">
    <property type="entry name" value="PENTACOTRIPEPTIDE-REPEAT REGION OF PRORP DOMAIN-CONTAINING PROTEIN"/>
    <property type="match status" value="1"/>
</dbReference>
<gene>
    <name evidence="7 8" type="primary">trmB</name>
    <name evidence="8" type="ORF">NCTC10717_00886</name>
</gene>
<feature type="binding site" evidence="7">
    <location>
        <position position="166"/>
    </location>
    <ligand>
        <name>substrate</name>
    </ligand>
</feature>
<dbReference type="GO" id="GO:0008176">
    <property type="term" value="F:tRNA (guanine(46)-N7)-methyltransferase activity"/>
    <property type="evidence" value="ECO:0007669"/>
    <property type="project" value="UniProtKB-UniRule"/>
</dbReference>